<evidence type="ECO:0000313" key="2">
    <source>
        <dbReference type="Proteomes" id="UP000078354"/>
    </source>
</evidence>
<dbReference type="AlphaFoldDB" id="A0A191YX20"/>
<dbReference type="EMBL" id="CP014870">
    <property type="protein sequence ID" value="ANJ57432.1"/>
    <property type="molecule type" value="Genomic_DNA"/>
</dbReference>
<evidence type="ECO:0008006" key="3">
    <source>
        <dbReference type="Google" id="ProtNLM"/>
    </source>
</evidence>
<protein>
    <recommendedName>
        <fullName evidence="3">Plasmid replication protein RepL domain-containing protein</fullName>
    </recommendedName>
</protein>
<organism evidence="1 2">
    <name type="scientific">Pseudomonas silesiensis</name>
    <dbReference type="NCBI Taxonomy" id="1853130"/>
    <lineage>
        <taxon>Bacteria</taxon>
        <taxon>Pseudomonadati</taxon>
        <taxon>Pseudomonadota</taxon>
        <taxon>Gammaproteobacteria</taxon>
        <taxon>Pseudomonadales</taxon>
        <taxon>Pseudomonadaceae</taxon>
        <taxon>Pseudomonas</taxon>
    </lineage>
</organism>
<name>A0A191YX20_9PSED</name>
<dbReference type="RefSeq" id="WP_064678923.1">
    <property type="nucleotide sequence ID" value="NZ_CP014870.1"/>
</dbReference>
<keyword evidence="2" id="KW-1185">Reference proteome</keyword>
<gene>
    <name evidence="1" type="ORF">PMA3_20625</name>
</gene>
<reference evidence="1 2" key="1">
    <citation type="journal article" date="2018" name="Syst. Appl. Microbiol.">
        <title>Pseudomonas silesiensis sp. nov. strain A3T isolated from a biological pesticide sewage treatment plant and analysis of the complete genome sequence.</title>
        <authorList>
            <person name="Kaminski M.A."/>
            <person name="Furmanczyk E.M."/>
            <person name="Sobczak A."/>
            <person name="Dziembowski A."/>
            <person name="Lipinski L."/>
        </authorList>
    </citation>
    <scope>NUCLEOTIDE SEQUENCE [LARGE SCALE GENOMIC DNA]</scope>
    <source>
        <strain evidence="1 2">A3</strain>
    </source>
</reference>
<sequence>MNTAANSTKTDALISVDGLILDKHTGEIHGHDGKLSPWSGRYDYMLELGKCRSVDDFQYHLGFVDRRKLPAHELHTLRDEVDHAFGKWRRTGIDCRITLPQQRLLEKLHGLVLYRNVIIMIQADLAVSLCTVESNLMKKLRVLIDANMLRVSTSRNSNIRTGEIKLVVNPRMVFRGDDYRRRKYIEEWYRPVGCLHTGVFHPGNADECLAMVA</sequence>
<proteinExistence type="predicted"/>
<accession>A0A191YX20</accession>
<dbReference type="OrthoDB" id="6992809at2"/>
<dbReference type="KEGG" id="psil:PMA3_20625"/>
<evidence type="ECO:0000313" key="1">
    <source>
        <dbReference type="EMBL" id="ANJ57432.1"/>
    </source>
</evidence>
<dbReference type="Proteomes" id="UP000078354">
    <property type="component" value="Chromosome"/>
</dbReference>